<organism evidence="4 5">
    <name type="scientific">Podospora australis</name>
    <dbReference type="NCBI Taxonomy" id="1536484"/>
    <lineage>
        <taxon>Eukaryota</taxon>
        <taxon>Fungi</taxon>
        <taxon>Dikarya</taxon>
        <taxon>Ascomycota</taxon>
        <taxon>Pezizomycotina</taxon>
        <taxon>Sordariomycetes</taxon>
        <taxon>Sordariomycetidae</taxon>
        <taxon>Sordariales</taxon>
        <taxon>Podosporaceae</taxon>
        <taxon>Podospora</taxon>
    </lineage>
</organism>
<dbReference type="InterPro" id="IPR052587">
    <property type="entry name" value="TELO2-interacting_protein_1"/>
</dbReference>
<dbReference type="FunFam" id="1.25.10.10:FF:001401">
    <property type="entry name" value="Uncharacterized protein"/>
    <property type="match status" value="1"/>
</dbReference>
<dbReference type="InterPro" id="IPR049362">
    <property type="entry name" value="TTI1_rpt"/>
</dbReference>
<dbReference type="InterPro" id="IPR057566">
    <property type="entry name" value="TPR_TTI1_N"/>
</dbReference>
<evidence type="ECO:0000313" key="4">
    <source>
        <dbReference type="EMBL" id="KAK4190048.1"/>
    </source>
</evidence>
<evidence type="ECO:0000313" key="5">
    <source>
        <dbReference type="Proteomes" id="UP001302126"/>
    </source>
</evidence>
<dbReference type="PANTHER" id="PTHR18460:SF3">
    <property type="entry name" value="TELO2-INTERACTING PROTEIN 1 HOMOLOG"/>
    <property type="match status" value="1"/>
</dbReference>
<dbReference type="Proteomes" id="UP001302126">
    <property type="component" value="Unassembled WGS sequence"/>
</dbReference>
<dbReference type="SUPFAM" id="SSF48371">
    <property type="entry name" value="ARM repeat"/>
    <property type="match status" value="1"/>
</dbReference>
<dbReference type="Gene3D" id="1.25.10.10">
    <property type="entry name" value="Leucine-rich Repeat Variant"/>
    <property type="match status" value="1"/>
</dbReference>
<dbReference type="PIRSF" id="PIRSF005250">
    <property type="entry name" value="UCP005250"/>
    <property type="match status" value="1"/>
</dbReference>
<proteinExistence type="predicted"/>
<dbReference type="Pfam" id="PF24173">
    <property type="entry name" value="TPR_TTI1_N"/>
    <property type="match status" value="1"/>
</dbReference>
<dbReference type="InterPro" id="IPR011989">
    <property type="entry name" value="ARM-like"/>
</dbReference>
<keyword evidence="5" id="KW-1185">Reference proteome</keyword>
<dbReference type="AlphaFoldDB" id="A0AAN6WYL1"/>
<dbReference type="PANTHER" id="PTHR18460">
    <property type="entry name" value="TEL2 INTERACTING PROTEIN 1 TTI1 FAMILY MEMBER"/>
    <property type="match status" value="1"/>
</dbReference>
<feature type="region of interest" description="Disordered" evidence="1">
    <location>
        <begin position="755"/>
        <end position="850"/>
    </location>
</feature>
<feature type="domain" description="TTI1 C-terminal TPR" evidence="3">
    <location>
        <begin position="801"/>
        <end position="944"/>
    </location>
</feature>
<dbReference type="Pfam" id="PF24181">
    <property type="entry name" value="TPR_TTI1_C"/>
    <property type="match status" value="1"/>
</dbReference>
<dbReference type="EMBL" id="MU864369">
    <property type="protein sequence ID" value="KAK4190048.1"/>
    <property type="molecule type" value="Genomic_DNA"/>
</dbReference>
<protein>
    <submittedName>
        <fullName evidence="4">Armadillo-type protein</fullName>
    </submittedName>
</protein>
<evidence type="ECO:0000256" key="1">
    <source>
        <dbReference type="SAM" id="MobiDB-lite"/>
    </source>
</evidence>
<dbReference type="InterPro" id="IPR016441">
    <property type="entry name" value="Tti1"/>
</dbReference>
<evidence type="ECO:0000259" key="3">
    <source>
        <dbReference type="Pfam" id="PF24181"/>
    </source>
</evidence>
<feature type="domain" description="TTI1 N-terminal TPR" evidence="2">
    <location>
        <begin position="14"/>
        <end position="361"/>
    </location>
</feature>
<dbReference type="GO" id="GO:0005737">
    <property type="term" value="C:cytoplasm"/>
    <property type="evidence" value="ECO:0007669"/>
    <property type="project" value="TreeGrafter"/>
</dbReference>
<accession>A0AAN6WYL1</accession>
<gene>
    <name evidence="4" type="ORF">QBC35DRAFT_110433</name>
</gene>
<comment type="caution">
    <text evidence="4">The sequence shown here is derived from an EMBL/GenBank/DDBJ whole genome shotgun (WGS) entry which is preliminary data.</text>
</comment>
<dbReference type="InterPro" id="IPR016024">
    <property type="entry name" value="ARM-type_fold"/>
</dbReference>
<dbReference type="InterPro" id="IPR057567">
    <property type="entry name" value="TPR_TTI1_C"/>
</dbReference>
<dbReference type="Pfam" id="PF21547">
    <property type="entry name" value="TTI1"/>
    <property type="match status" value="1"/>
</dbReference>
<reference evidence="4" key="1">
    <citation type="journal article" date="2023" name="Mol. Phylogenet. Evol.">
        <title>Genome-scale phylogeny and comparative genomics of the fungal order Sordariales.</title>
        <authorList>
            <person name="Hensen N."/>
            <person name="Bonometti L."/>
            <person name="Westerberg I."/>
            <person name="Brannstrom I.O."/>
            <person name="Guillou S."/>
            <person name="Cros-Aarteil S."/>
            <person name="Calhoun S."/>
            <person name="Haridas S."/>
            <person name="Kuo A."/>
            <person name="Mondo S."/>
            <person name="Pangilinan J."/>
            <person name="Riley R."/>
            <person name="LaButti K."/>
            <person name="Andreopoulos B."/>
            <person name="Lipzen A."/>
            <person name="Chen C."/>
            <person name="Yan M."/>
            <person name="Daum C."/>
            <person name="Ng V."/>
            <person name="Clum A."/>
            <person name="Steindorff A."/>
            <person name="Ohm R.A."/>
            <person name="Martin F."/>
            <person name="Silar P."/>
            <person name="Natvig D.O."/>
            <person name="Lalanne C."/>
            <person name="Gautier V."/>
            <person name="Ament-Velasquez S.L."/>
            <person name="Kruys A."/>
            <person name="Hutchinson M.I."/>
            <person name="Powell A.J."/>
            <person name="Barry K."/>
            <person name="Miller A.N."/>
            <person name="Grigoriev I.V."/>
            <person name="Debuchy R."/>
            <person name="Gladieux P."/>
            <person name="Hiltunen Thoren M."/>
            <person name="Johannesson H."/>
        </authorList>
    </citation>
    <scope>NUCLEOTIDE SEQUENCE</scope>
    <source>
        <strain evidence="4">PSN309</strain>
    </source>
</reference>
<sequence>MPSSTSSGPRTAFFQQLKQACVPLSQLAIRSQDKTADSREALKLIELLITLWQDQANIDGSILDDKLADYVFFPLSYILRSRDQWSMRVVEAIVRLLRELIQHGWKVKTSPELFQQLLILLSLIIGGVPGEAAQRDVPEETTLEGFRTLGALIGVVDPSLVSWRQEPSDVEKKTISALGHAVTVMLDVVTEDIAPLIQLEAVQCIRDVFGKVKDNAVLAQFLPGTVSSLGKRLSPPLEKQSQKRVLVSCLETLQLVLTTVLGDLKVRSILKPAEGQTEEVAQTEIATETAASGSPPKLTHSWLKATAAQIKIALSAVLKLRSHDSEDVQNALHRFCIGLLGECHLSLADSQSVLAETALMLEDEDTTQARRLETSLQDLASIYPELADGIKSALYNWVTGLPRVMQSNNERTKQLAIRSILRGSRLAAAMQMDSSMLGDSLGDSLRDSIVTLIKGSKPSKVMVDDLAAVDLSQNTDLVKSGTELATYNPVILDSEGQRTTRREIASLISNVGSSSQQVKLATFMLSHVRDSEGVDQVASYWLAFELLKATYAQTSDMDDMFDLSSLGESKFQDQAFQELYDFSTSVLSAHSDAVETDWRLEAIALEVTAFAASRMKLDFRPELIDVLYPITTFLGSDTPQLRRHSITTLNMLAASCGYSSVSDLIVDNADYMVNSISLRLNTLDISPASTRVLTMMIRLTGPKLIPFLDDVVAAIFAALDNYHGYPVFVESLFSVLSEVVTQGVNSDMVLLEDKSTRPTLNHKKRKPSSTGIPGISEAIDKHLERTKRTKLETDDNTEEITGHPAEPWGPGKSKTPNEAESLLDKLTSTDQPQEEEQEDSSTAVEKPPPTPTYTLLTRILSLTQHYLTSPTPTLRKSLLDLVSTVSPALAPDENAFLPLVHTVWPVVITRLQDPEPYVAIAACKALGALCAGAGDFLGSRFKTEWGDSLAKWVKKVKGDALKARGGSSGRATSSRSSGGAITTGLGVGKKDGELVIPIRSGLSENGGLVLQSTTSSSELQGRFTQASQVWEAALGLLRDIVSYVKVEDEMFDEILGLVVDVLPRHKELREALETVNSDAVWLALYERGGLGEGELPVMEGFEFVRLGVAV</sequence>
<reference evidence="4" key="2">
    <citation type="submission" date="2023-05" db="EMBL/GenBank/DDBJ databases">
        <authorList>
            <consortium name="Lawrence Berkeley National Laboratory"/>
            <person name="Steindorff A."/>
            <person name="Hensen N."/>
            <person name="Bonometti L."/>
            <person name="Westerberg I."/>
            <person name="Brannstrom I.O."/>
            <person name="Guillou S."/>
            <person name="Cros-Aarteil S."/>
            <person name="Calhoun S."/>
            <person name="Haridas S."/>
            <person name="Kuo A."/>
            <person name="Mondo S."/>
            <person name="Pangilinan J."/>
            <person name="Riley R."/>
            <person name="Labutti K."/>
            <person name="Andreopoulos B."/>
            <person name="Lipzen A."/>
            <person name="Chen C."/>
            <person name="Yanf M."/>
            <person name="Daum C."/>
            <person name="Ng V."/>
            <person name="Clum A."/>
            <person name="Ohm R."/>
            <person name="Martin F."/>
            <person name="Silar P."/>
            <person name="Natvig D."/>
            <person name="Lalanne C."/>
            <person name="Gautier V."/>
            <person name="Ament-Velasquez S.L."/>
            <person name="Kruys A."/>
            <person name="Hutchinson M.I."/>
            <person name="Powell A.J."/>
            <person name="Barry K."/>
            <person name="Miller A.N."/>
            <person name="Grigoriev I.V."/>
            <person name="Debuchy R."/>
            <person name="Gladieux P."/>
            <person name="Thoren M.H."/>
            <person name="Johannesson H."/>
        </authorList>
    </citation>
    <scope>NUCLEOTIDE SEQUENCE</scope>
    <source>
        <strain evidence="4">PSN309</strain>
    </source>
</reference>
<evidence type="ECO:0000259" key="2">
    <source>
        <dbReference type="Pfam" id="PF24173"/>
    </source>
</evidence>
<name>A0AAN6WYL1_9PEZI</name>